<evidence type="ECO:0000256" key="1">
    <source>
        <dbReference type="ARBA" id="ARBA00004651"/>
    </source>
</evidence>
<dbReference type="InterPro" id="IPR003439">
    <property type="entry name" value="ABC_transporter-like_ATP-bd"/>
</dbReference>
<evidence type="ECO:0000313" key="13">
    <source>
        <dbReference type="Proteomes" id="UP000072794"/>
    </source>
</evidence>
<dbReference type="PROSITE" id="PS50893">
    <property type="entry name" value="ABC_TRANSPORTER_2"/>
    <property type="match status" value="1"/>
</dbReference>
<keyword evidence="4 11" id="KW-0067">ATP-binding</keyword>
<dbReference type="InterPro" id="IPR003593">
    <property type="entry name" value="AAA+_ATPase"/>
</dbReference>
<dbReference type="GO" id="GO:0016887">
    <property type="term" value="F:ATP hydrolysis activity"/>
    <property type="evidence" value="ECO:0007669"/>
    <property type="project" value="InterPro"/>
</dbReference>
<dbReference type="Pfam" id="PF00664">
    <property type="entry name" value="ABC_membrane"/>
    <property type="match status" value="1"/>
</dbReference>
<accession>A0A0Z8I1A5</accession>
<dbReference type="AlphaFoldDB" id="A0A0Z8I1A5"/>
<dbReference type="InterPro" id="IPR027417">
    <property type="entry name" value="P-loop_NTPase"/>
</dbReference>
<dbReference type="GO" id="GO:0005524">
    <property type="term" value="F:ATP binding"/>
    <property type="evidence" value="ECO:0007669"/>
    <property type="project" value="UniProtKB-KW"/>
</dbReference>
<dbReference type="Pfam" id="PF00005">
    <property type="entry name" value="ABC_tran"/>
    <property type="match status" value="1"/>
</dbReference>
<evidence type="ECO:0000256" key="3">
    <source>
        <dbReference type="ARBA" id="ARBA00022741"/>
    </source>
</evidence>
<dbReference type="SUPFAM" id="SSF52540">
    <property type="entry name" value="P-loop containing nucleoside triphosphate hydrolases"/>
    <property type="match status" value="1"/>
</dbReference>
<dbReference type="PANTHER" id="PTHR43394:SF1">
    <property type="entry name" value="ATP-BINDING CASSETTE SUB-FAMILY B MEMBER 10, MITOCHONDRIAL"/>
    <property type="match status" value="1"/>
</dbReference>
<dbReference type="InterPro" id="IPR036640">
    <property type="entry name" value="ABC1_TM_sf"/>
</dbReference>
<dbReference type="RefSeq" id="WP_029943594.1">
    <property type="nucleotide sequence ID" value="NZ_CEDY01000096.1"/>
</dbReference>
<dbReference type="InterPro" id="IPR039421">
    <property type="entry name" value="Type_1_exporter"/>
</dbReference>
<keyword evidence="6 7" id="KW-0472">Membrane</keyword>
<protein>
    <submittedName>
        <fullName evidence="11">Bacteriocin ABC-type exporter ATP-binding protein</fullName>
        <ecNumber evidence="11">3.6.3.-</ecNumber>
    </submittedName>
</protein>
<evidence type="ECO:0000256" key="2">
    <source>
        <dbReference type="ARBA" id="ARBA00022692"/>
    </source>
</evidence>
<evidence type="ECO:0000313" key="12">
    <source>
        <dbReference type="Proteomes" id="UP000071533"/>
    </source>
</evidence>
<feature type="transmembrane region" description="Helical" evidence="7">
    <location>
        <begin position="151"/>
        <end position="170"/>
    </location>
</feature>
<feature type="transmembrane region" description="Helical" evidence="7">
    <location>
        <begin position="50"/>
        <end position="72"/>
    </location>
</feature>
<evidence type="ECO:0000256" key="5">
    <source>
        <dbReference type="ARBA" id="ARBA00022989"/>
    </source>
</evidence>
<keyword evidence="11" id="KW-0378">Hydrolase</keyword>
<proteinExistence type="predicted"/>
<dbReference type="GO" id="GO:0005886">
    <property type="term" value="C:plasma membrane"/>
    <property type="evidence" value="ECO:0007669"/>
    <property type="project" value="UniProtKB-SubCell"/>
</dbReference>
<feature type="transmembrane region" description="Helical" evidence="7">
    <location>
        <begin position="123"/>
        <end position="145"/>
    </location>
</feature>
<feature type="transmembrane region" description="Helical" evidence="7">
    <location>
        <begin position="237"/>
        <end position="258"/>
    </location>
</feature>
<evidence type="ECO:0000313" key="10">
    <source>
        <dbReference type="EMBL" id="CYU54902.1"/>
    </source>
</evidence>
<dbReference type="PANTHER" id="PTHR43394">
    <property type="entry name" value="ATP-DEPENDENT PERMEASE MDL1, MITOCHONDRIAL"/>
    <property type="match status" value="1"/>
</dbReference>
<keyword evidence="2 7" id="KW-0812">Transmembrane</keyword>
<organism evidence="11 12">
    <name type="scientific">Streptococcus suis</name>
    <dbReference type="NCBI Taxonomy" id="1307"/>
    <lineage>
        <taxon>Bacteria</taxon>
        <taxon>Bacillati</taxon>
        <taxon>Bacillota</taxon>
        <taxon>Bacilli</taxon>
        <taxon>Lactobacillales</taxon>
        <taxon>Streptococcaceae</taxon>
        <taxon>Streptococcus</taxon>
    </lineage>
</organism>
<gene>
    <name evidence="11" type="primary">yheI_2</name>
    <name evidence="10" type="synonym">yheI_1</name>
    <name evidence="10" type="ORF">ERS132414_00080</name>
    <name evidence="11" type="ORF">ERS132431_00328</name>
</gene>
<feature type="domain" description="ABC transmembrane type-1" evidence="9">
    <location>
        <begin position="16"/>
        <end position="294"/>
    </location>
</feature>
<dbReference type="Gene3D" id="1.20.1560.10">
    <property type="entry name" value="ABC transporter type 1, transmembrane domain"/>
    <property type="match status" value="1"/>
</dbReference>
<dbReference type="Proteomes" id="UP000071533">
    <property type="component" value="Unassembled WGS sequence"/>
</dbReference>
<evidence type="ECO:0000259" key="9">
    <source>
        <dbReference type="PROSITE" id="PS50929"/>
    </source>
</evidence>
<dbReference type="SMART" id="SM00382">
    <property type="entry name" value="AAA"/>
    <property type="match status" value="1"/>
</dbReference>
<feature type="domain" description="ABC transporter" evidence="8">
    <location>
        <begin position="327"/>
        <end position="527"/>
    </location>
</feature>
<dbReference type="InterPro" id="IPR011527">
    <property type="entry name" value="ABC1_TM_dom"/>
</dbReference>
<dbReference type="PROSITE" id="PS50929">
    <property type="entry name" value="ABC_TM1F"/>
    <property type="match status" value="1"/>
</dbReference>
<dbReference type="EMBL" id="FIHS01000003">
    <property type="protein sequence ID" value="CYV27196.1"/>
    <property type="molecule type" value="Genomic_DNA"/>
</dbReference>
<dbReference type="Gene3D" id="3.40.50.300">
    <property type="entry name" value="P-loop containing nucleotide triphosphate hydrolases"/>
    <property type="match status" value="1"/>
</dbReference>
<comment type="subcellular location">
    <subcellularLocation>
        <location evidence="1">Cell membrane</location>
        <topology evidence="1">Multi-pass membrane protein</topology>
    </subcellularLocation>
</comment>
<dbReference type="GO" id="GO:0015421">
    <property type="term" value="F:ABC-type oligopeptide transporter activity"/>
    <property type="evidence" value="ECO:0007669"/>
    <property type="project" value="TreeGrafter"/>
</dbReference>
<keyword evidence="3" id="KW-0547">Nucleotide-binding</keyword>
<evidence type="ECO:0000259" key="8">
    <source>
        <dbReference type="PROSITE" id="PS50893"/>
    </source>
</evidence>
<evidence type="ECO:0000256" key="7">
    <source>
        <dbReference type="SAM" id="Phobius"/>
    </source>
</evidence>
<evidence type="ECO:0000313" key="11">
    <source>
        <dbReference type="EMBL" id="CYV27196.1"/>
    </source>
</evidence>
<dbReference type="EMBL" id="FIHA01000001">
    <property type="protein sequence ID" value="CYU54902.1"/>
    <property type="molecule type" value="Genomic_DNA"/>
</dbReference>
<dbReference type="SUPFAM" id="SSF90123">
    <property type="entry name" value="ABC transporter transmembrane region"/>
    <property type="match status" value="1"/>
</dbReference>
<keyword evidence="5 7" id="KW-1133">Transmembrane helix</keyword>
<name>A0A0Z8I1A5_STRSU</name>
<dbReference type="Proteomes" id="UP000072794">
    <property type="component" value="Unassembled WGS sequence"/>
</dbReference>
<evidence type="ECO:0000256" key="6">
    <source>
        <dbReference type="ARBA" id="ARBA00023136"/>
    </source>
</evidence>
<sequence>MKNLITLISKFKFLFLGCLLCSFIFAFDGILSPYVMGELSIRMEQGNLASVVSLIVFWGLGLVGLLLAQLAYNFLKGKFLQKTSVFLRTAILQSSFQKSQLDVASTSFLTKSLSDVSVIQEKVITASIQLCYCLAQGVLAFTFVLSQNWKLGLVFIGFGILPTLVPKITAKWIKNGTTTWQVNNQAYVLSLEESLSSRWLLVRFKAIGNILAKNRELLAKMESSYCSMNFRQAVSSFFVSLLYNLSILVGFLYGVYLISTGELVFGVLLSVYMASDRVVTPLISAVYYVNEILGALPLLEVITLNNQAYGLSDEKALPTKKMKQGEIETKDLAIGYDSTVLLKGLNLFIQQGEKVLVTGGSGTGKSTLFKTLLGEIPALDGTVRIGQEPEEERVYDHIAVIDQNSFVFTDTLRFNLTLGFPIEDRHLLEVLEQVGLEKFANLEMLNARLGKEDIQLSNGEQRRLEVARAILQRKEILFVDEALSGLDVINAELLSTILLNYPGTVLNIEHHIPEQMKAFYTQVIDLNDYC</sequence>
<evidence type="ECO:0000256" key="4">
    <source>
        <dbReference type="ARBA" id="ARBA00022840"/>
    </source>
</evidence>
<reference evidence="12 13" key="1">
    <citation type="submission" date="2016-02" db="EMBL/GenBank/DDBJ databases">
        <authorList>
            <consortium name="Pathogen Informatics"/>
        </authorList>
    </citation>
    <scope>NUCLEOTIDE SEQUENCE [LARGE SCALE GENOMIC DNA]</scope>
    <source>
        <strain evidence="10 13">LSS52</strain>
        <strain evidence="11 12">LSS69</strain>
    </source>
</reference>
<dbReference type="EC" id="3.6.3.-" evidence="11"/>